<dbReference type="PANTHER" id="PTHR45947:SF15">
    <property type="entry name" value="TEICHURONIC ACID BIOSYNTHESIS GLYCOSYLTRANSFERASE TUAC-RELATED"/>
    <property type="match status" value="1"/>
</dbReference>
<dbReference type="EMBL" id="BMIU01000022">
    <property type="protein sequence ID" value="GGF44788.1"/>
    <property type="molecule type" value="Genomic_DNA"/>
</dbReference>
<protein>
    <submittedName>
        <fullName evidence="2">Glycosyl transferase</fullName>
    </submittedName>
</protein>
<feature type="domain" description="Glycosyltransferase subfamily 4-like N-terminal" evidence="1">
    <location>
        <begin position="59"/>
        <end position="166"/>
    </location>
</feature>
<dbReference type="Gene3D" id="3.40.50.2000">
    <property type="entry name" value="Glycogen Phosphorylase B"/>
    <property type="match status" value="4"/>
</dbReference>
<evidence type="ECO:0000313" key="3">
    <source>
        <dbReference type="Proteomes" id="UP000647339"/>
    </source>
</evidence>
<comment type="caution">
    <text evidence="2">The sequence shown here is derived from an EMBL/GenBank/DDBJ whole genome shotgun (WGS) entry which is preliminary data.</text>
</comment>
<reference evidence="3" key="1">
    <citation type="journal article" date="2019" name="Int. J. Syst. Evol. Microbiol.">
        <title>The Global Catalogue of Microorganisms (GCM) 10K type strain sequencing project: providing services to taxonomists for standard genome sequencing and annotation.</title>
        <authorList>
            <consortium name="The Broad Institute Genomics Platform"/>
            <consortium name="The Broad Institute Genome Sequencing Center for Infectious Disease"/>
            <person name="Wu L."/>
            <person name="Ma J."/>
        </authorList>
    </citation>
    <scope>NUCLEOTIDE SEQUENCE [LARGE SCALE GENOMIC DNA]</scope>
    <source>
        <strain evidence="3">CGMCC 1.15407</strain>
    </source>
</reference>
<dbReference type="Pfam" id="PF13477">
    <property type="entry name" value="Glyco_trans_4_2"/>
    <property type="match status" value="1"/>
</dbReference>
<keyword evidence="2" id="KW-0808">Transferase</keyword>
<keyword evidence="3" id="KW-1185">Reference proteome</keyword>
<proteinExistence type="predicted"/>
<organism evidence="2 3">
    <name type="scientific">Echinicola rosea</name>
    <dbReference type="NCBI Taxonomy" id="1807691"/>
    <lineage>
        <taxon>Bacteria</taxon>
        <taxon>Pseudomonadati</taxon>
        <taxon>Bacteroidota</taxon>
        <taxon>Cytophagia</taxon>
        <taxon>Cytophagales</taxon>
        <taxon>Cyclobacteriaceae</taxon>
        <taxon>Echinicola</taxon>
    </lineage>
</organism>
<dbReference type="InterPro" id="IPR028098">
    <property type="entry name" value="Glyco_trans_4-like_N"/>
</dbReference>
<dbReference type="Proteomes" id="UP000647339">
    <property type="component" value="Unassembled WGS sequence"/>
</dbReference>
<dbReference type="PANTHER" id="PTHR45947">
    <property type="entry name" value="SULFOQUINOVOSYL TRANSFERASE SQD2"/>
    <property type="match status" value="1"/>
</dbReference>
<dbReference type="Pfam" id="PF13692">
    <property type="entry name" value="Glyco_trans_1_4"/>
    <property type="match status" value="1"/>
</dbReference>
<sequence length="361" mass="40972">MKKSNYIDETLMEDTDDGNYAIEFSKNKNITAYPPEKTINVLFVSSGNLKNFDLAPFIKVQGESLAQVGINVTYFKIKGKGSKGYIKNIENLRNFIKENDFDLIHAHFTLSGWVAALSFPKQPLILSLMGTDALGRVKSQWKIAKVFNHLTILTYLIQPFVKKIISKSSNIDKHVWVKSKSYILPNGVDLSKFDGKRTDYSEELNLDPNKKYILFLGKKDDKNKNFQFLKEIEKDLSKHNFHLIAPYPVSHATIIKYLSTVDMVVVCSLQEGSPNVVKEAMASNCKGVFTDVGDIREVVGNTPGYAITAFNKEDLLDKILDVDTMKVCKGRERLLEKKLDTRNIAQKLKEIYLDTLKIEKS</sequence>
<accession>A0ABQ1VAJ4</accession>
<dbReference type="InterPro" id="IPR050194">
    <property type="entry name" value="Glycosyltransferase_grp1"/>
</dbReference>
<evidence type="ECO:0000313" key="2">
    <source>
        <dbReference type="EMBL" id="GGF44788.1"/>
    </source>
</evidence>
<dbReference type="CDD" id="cd03801">
    <property type="entry name" value="GT4_PimA-like"/>
    <property type="match status" value="1"/>
</dbReference>
<dbReference type="GO" id="GO:0016740">
    <property type="term" value="F:transferase activity"/>
    <property type="evidence" value="ECO:0007669"/>
    <property type="project" value="UniProtKB-KW"/>
</dbReference>
<dbReference type="RefSeq" id="WP_229683501.1">
    <property type="nucleotide sequence ID" value="NZ_BMIU01000022.1"/>
</dbReference>
<name>A0ABQ1VAJ4_9BACT</name>
<gene>
    <name evidence="2" type="primary">rfaG</name>
    <name evidence="2" type="ORF">GCM10011339_36610</name>
</gene>
<dbReference type="SUPFAM" id="SSF53756">
    <property type="entry name" value="UDP-Glycosyltransferase/glycogen phosphorylase"/>
    <property type="match status" value="1"/>
</dbReference>
<evidence type="ECO:0000259" key="1">
    <source>
        <dbReference type="Pfam" id="PF13477"/>
    </source>
</evidence>